<gene>
    <name evidence="7" type="ORF">C7384_10359</name>
</gene>
<evidence type="ECO:0000256" key="4">
    <source>
        <dbReference type="ARBA" id="ARBA00023002"/>
    </source>
</evidence>
<evidence type="ECO:0000256" key="1">
    <source>
        <dbReference type="ARBA" id="ARBA00008366"/>
    </source>
</evidence>
<dbReference type="InterPro" id="IPR016446">
    <property type="entry name" value="Flavin_OxRdtase_Frp"/>
</dbReference>
<evidence type="ECO:0000256" key="5">
    <source>
        <dbReference type="PIRNR" id="PIRNR005426"/>
    </source>
</evidence>
<comment type="similarity">
    <text evidence="1 5">Belongs to the flavin oxidoreductase frp family.</text>
</comment>
<keyword evidence="2 5" id="KW-0285">Flavoprotein</keyword>
<comment type="caution">
    <text evidence="7">The sequence shown here is derived from an EMBL/GenBank/DDBJ whole genome shotgun (WGS) entry which is preliminary data.</text>
</comment>
<dbReference type="AlphaFoldDB" id="A0A2U1DBI7"/>
<organism evidence="7 8">
    <name type="scientific">Convivina intestini</name>
    <dbReference type="NCBI Taxonomy" id="1505726"/>
    <lineage>
        <taxon>Bacteria</taxon>
        <taxon>Bacillati</taxon>
        <taxon>Bacillota</taxon>
        <taxon>Bacilli</taxon>
        <taxon>Lactobacillales</taxon>
        <taxon>Lactobacillaceae</taxon>
        <taxon>Convivina</taxon>
    </lineage>
</organism>
<dbReference type="PANTHER" id="PTHR43425">
    <property type="entry name" value="OXYGEN-INSENSITIVE NADPH NITROREDUCTASE"/>
    <property type="match status" value="1"/>
</dbReference>
<keyword evidence="4 5" id="KW-0560">Oxidoreductase</keyword>
<dbReference type="EMBL" id="QEKT01000003">
    <property type="protein sequence ID" value="PVY85040.1"/>
    <property type="molecule type" value="Genomic_DNA"/>
</dbReference>
<keyword evidence="8" id="KW-1185">Reference proteome</keyword>
<keyword evidence="5" id="KW-0521">NADP</keyword>
<proteinExistence type="inferred from homology"/>
<dbReference type="PANTHER" id="PTHR43425:SF2">
    <property type="entry name" value="OXYGEN-INSENSITIVE NADPH NITROREDUCTASE"/>
    <property type="match status" value="1"/>
</dbReference>
<dbReference type="Gene3D" id="3.40.109.10">
    <property type="entry name" value="NADH Oxidase"/>
    <property type="match status" value="1"/>
</dbReference>
<dbReference type="InterPro" id="IPR029479">
    <property type="entry name" value="Nitroreductase"/>
</dbReference>
<dbReference type="OrthoDB" id="9775805at2"/>
<sequence>MLRNTILDLMNDHQSIRAFTDQPVSQEQIDTILTAALAGPNIQNFQPVTFIEITDQALKAEITQVVGMKYIETATRFFVVAVDYSKDLIGLDAEQQALVIEKLKSYQFFEGGVISASIALGRAQIAAESLGLGTVTMAGAMGAYELYEERLKLPAYVKPIMGFSLGYPDQNPGVKPKLPLAGSLMKDYYRPAQMAQAVADYNETMRQYFAKRGIDSDWTQHNIKLFGKLTTNPGLSAYPQAKGFDLN</sequence>
<dbReference type="Pfam" id="PF00881">
    <property type="entry name" value="Nitroreductase"/>
    <property type="match status" value="1"/>
</dbReference>
<accession>A0A2U1DBI7</accession>
<dbReference type="RefSeq" id="WP_089938519.1">
    <property type="nucleotide sequence ID" value="NZ_CAKOEX010000003.1"/>
</dbReference>
<evidence type="ECO:0000259" key="6">
    <source>
        <dbReference type="Pfam" id="PF00881"/>
    </source>
</evidence>
<evidence type="ECO:0000256" key="2">
    <source>
        <dbReference type="ARBA" id="ARBA00022630"/>
    </source>
</evidence>
<feature type="domain" description="Nitroreductase" evidence="6">
    <location>
        <begin position="13"/>
        <end position="167"/>
    </location>
</feature>
<evidence type="ECO:0000313" key="8">
    <source>
        <dbReference type="Proteomes" id="UP000245433"/>
    </source>
</evidence>
<dbReference type="InterPro" id="IPR000415">
    <property type="entry name" value="Nitroreductase-like"/>
</dbReference>
<protein>
    <submittedName>
        <fullName evidence="7">Nitroreductase/FMN reductase [NAD(P)H]</fullName>
    </submittedName>
</protein>
<dbReference type="Proteomes" id="UP000245433">
    <property type="component" value="Unassembled WGS sequence"/>
</dbReference>
<evidence type="ECO:0000313" key="7">
    <source>
        <dbReference type="EMBL" id="PVY85040.1"/>
    </source>
</evidence>
<dbReference type="PIRSF" id="PIRSF005426">
    <property type="entry name" value="Frp"/>
    <property type="match status" value="1"/>
</dbReference>
<name>A0A2U1DBI7_9LACO</name>
<evidence type="ECO:0000256" key="3">
    <source>
        <dbReference type="ARBA" id="ARBA00022643"/>
    </source>
</evidence>
<keyword evidence="3 5" id="KW-0288">FMN</keyword>
<dbReference type="SUPFAM" id="SSF55469">
    <property type="entry name" value="FMN-dependent nitroreductase-like"/>
    <property type="match status" value="1"/>
</dbReference>
<dbReference type="GO" id="GO:0016491">
    <property type="term" value="F:oxidoreductase activity"/>
    <property type="evidence" value="ECO:0007669"/>
    <property type="project" value="UniProtKB-UniRule"/>
</dbReference>
<reference evidence="7 8" key="1">
    <citation type="submission" date="2018-04" db="EMBL/GenBank/DDBJ databases">
        <title>Genomic Encyclopedia of Type Strains, Phase IV (KMG-IV): sequencing the most valuable type-strain genomes for metagenomic binning, comparative biology and taxonomic classification.</title>
        <authorList>
            <person name="Goeker M."/>
        </authorList>
    </citation>
    <scope>NUCLEOTIDE SEQUENCE [LARGE SCALE GENOMIC DNA]</scope>
    <source>
        <strain evidence="7 8">DSM 28795</strain>
    </source>
</reference>